<dbReference type="InterPro" id="IPR002893">
    <property type="entry name" value="Znf_MYND"/>
</dbReference>
<dbReference type="Gene3D" id="1.25.40.10">
    <property type="entry name" value="Tetratricopeptide repeat domain"/>
    <property type="match status" value="1"/>
</dbReference>
<evidence type="ECO:0000313" key="8">
    <source>
        <dbReference type="EnsemblPlants" id="OGLUM02G17970.1"/>
    </source>
</evidence>
<keyword evidence="6" id="KW-0472">Membrane</keyword>
<protein>
    <recommendedName>
        <fullName evidence="7">MYND-type domain-containing protein</fullName>
    </recommendedName>
</protein>
<keyword evidence="9" id="KW-1185">Reference proteome</keyword>
<evidence type="ECO:0000256" key="3">
    <source>
        <dbReference type="ARBA" id="ARBA00022833"/>
    </source>
</evidence>
<evidence type="ECO:0000256" key="2">
    <source>
        <dbReference type="ARBA" id="ARBA00022771"/>
    </source>
</evidence>
<dbReference type="Gramene" id="OGLUM02G17970.1">
    <property type="protein sequence ID" value="OGLUM02G17970.1"/>
    <property type="gene ID" value="OGLUM02G17970"/>
</dbReference>
<sequence>MVAKRGAGACALSWDEEGEVSRGEKRRRADGDGSSDVGGGGGMGAFDALHDELVVSILADVAASAGSPADLAAAMLTCRRFRELGKHGLVLARASPSAVAVRAAAWCDDAHRFLVRCAEAGNVEASYLLGMVRCAALLAHIPFLVAFLAYIMFYCFENRKLGAELLGAAARRGHGEALYSMAIIQFNGSGLPKDGRNLQVGAQLCARAASRGHNDALRELGHCVSDGYGVRRSLSGGRRLLIQANFRELCAAVANGGARFAAALGRSGECKPPGPHMCLLSDYGCHVAGAAGRRAHAANAFLAGWYASRPLASGAGAAALRMCSQPTCGRPETRKHEFRRCSVCSGVIYCSRACQALHWKVAHKSACVPMAHWLVAANAGAGNAVGAAAAAAAQMAMP</sequence>
<dbReference type="AlphaFoldDB" id="A0A0D9YSN8"/>
<evidence type="ECO:0000256" key="4">
    <source>
        <dbReference type="PROSITE-ProRule" id="PRU00134"/>
    </source>
</evidence>
<evidence type="ECO:0000259" key="7">
    <source>
        <dbReference type="PROSITE" id="PS50865"/>
    </source>
</evidence>
<evidence type="ECO:0000313" key="9">
    <source>
        <dbReference type="Proteomes" id="UP000026961"/>
    </source>
</evidence>
<dbReference type="InterPro" id="IPR011990">
    <property type="entry name" value="TPR-like_helical_dom_sf"/>
</dbReference>
<feature type="compositionally biased region" description="Basic and acidic residues" evidence="5">
    <location>
        <begin position="19"/>
        <end position="31"/>
    </location>
</feature>
<dbReference type="Proteomes" id="UP000026961">
    <property type="component" value="Chromosome 2"/>
</dbReference>
<dbReference type="PROSITE" id="PS50865">
    <property type="entry name" value="ZF_MYND_2"/>
    <property type="match status" value="1"/>
</dbReference>
<evidence type="ECO:0000256" key="5">
    <source>
        <dbReference type="SAM" id="MobiDB-lite"/>
    </source>
</evidence>
<reference evidence="8" key="1">
    <citation type="submission" date="2015-04" db="UniProtKB">
        <authorList>
            <consortium name="EnsemblPlants"/>
        </authorList>
    </citation>
    <scope>IDENTIFICATION</scope>
</reference>
<dbReference type="SUPFAM" id="SSF144232">
    <property type="entry name" value="HIT/MYND zinc finger-like"/>
    <property type="match status" value="1"/>
</dbReference>
<proteinExistence type="predicted"/>
<keyword evidence="2 4" id="KW-0863">Zinc-finger</keyword>
<feature type="domain" description="MYND-type" evidence="7">
    <location>
        <begin position="325"/>
        <end position="367"/>
    </location>
</feature>
<accession>A0A0D9YSN8</accession>
<dbReference type="PANTHER" id="PTHR46758">
    <property type="entry name" value="MYND DOMAIN-CONTAINING"/>
    <property type="match status" value="1"/>
</dbReference>
<dbReference type="EnsemblPlants" id="OGLUM02G17970.1">
    <property type="protein sequence ID" value="OGLUM02G17970.1"/>
    <property type="gene ID" value="OGLUM02G17970"/>
</dbReference>
<keyword evidence="1" id="KW-0479">Metal-binding</keyword>
<organism evidence="8">
    <name type="scientific">Oryza glumipatula</name>
    <dbReference type="NCBI Taxonomy" id="40148"/>
    <lineage>
        <taxon>Eukaryota</taxon>
        <taxon>Viridiplantae</taxon>
        <taxon>Streptophyta</taxon>
        <taxon>Embryophyta</taxon>
        <taxon>Tracheophyta</taxon>
        <taxon>Spermatophyta</taxon>
        <taxon>Magnoliopsida</taxon>
        <taxon>Liliopsida</taxon>
        <taxon>Poales</taxon>
        <taxon>Poaceae</taxon>
        <taxon>BOP clade</taxon>
        <taxon>Oryzoideae</taxon>
        <taxon>Oryzeae</taxon>
        <taxon>Oryzinae</taxon>
        <taxon>Oryza</taxon>
    </lineage>
</organism>
<dbReference type="Pfam" id="PF01753">
    <property type="entry name" value="zf-MYND"/>
    <property type="match status" value="1"/>
</dbReference>
<keyword evidence="6" id="KW-1133">Transmembrane helix</keyword>
<dbReference type="Gene3D" id="6.10.140.2220">
    <property type="match status" value="1"/>
</dbReference>
<keyword evidence="3" id="KW-0862">Zinc</keyword>
<dbReference type="SUPFAM" id="SSF81901">
    <property type="entry name" value="HCP-like"/>
    <property type="match status" value="1"/>
</dbReference>
<dbReference type="eggNOG" id="ENOG502QR5D">
    <property type="taxonomic scope" value="Eukaryota"/>
</dbReference>
<evidence type="ECO:0000256" key="6">
    <source>
        <dbReference type="SAM" id="Phobius"/>
    </source>
</evidence>
<feature type="region of interest" description="Disordered" evidence="5">
    <location>
        <begin position="15"/>
        <end position="39"/>
    </location>
</feature>
<dbReference type="PANTHER" id="PTHR46758:SF18">
    <property type="entry name" value="OS04G0385600 PROTEIN"/>
    <property type="match status" value="1"/>
</dbReference>
<feature type="transmembrane region" description="Helical" evidence="6">
    <location>
        <begin position="137"/>
        <end position="156"/>
    </location>
</feature>
<evidence type="ECO:0000256" key="1">
    <source>
        <dbReference type="ARBA" id="ARBA00022723"/>
    </source>
</evidence>
<dbReference type="HOGENOM" id="CLU_042104_0_0_1"/>
<keyword evidence="6" id="KW-0812">Transmembrane</keyword>
<dbReference type="GO" id="GO:0008270">
    <property type="term" value="F:zinc ion binding"/>
    <property type="evidence" value="ECO:0007669"/>
    <property type="project" value="UniProtKB-KW"/>
</dbReference>
<reference evidence="8" key="2">
    <citation type="submission" date="2018-05" db="EMBL/GenBank/DDBJ databases">
        <title>OgluRS3 (Oryza glumaepatula Reference Sequence Version 3).</title>
        <authorList>
            <person name="Zhang J."/>
            <person name="Kudrna D."/>
            <person name="Lee S."/>
            <person name="Talag J."/>
            <person name="Welchert J."/>
            <person name="Wing R.A."/>
        </authorList>
    </citation>
    <scope>NUCLEOTIDE SEQUENCE [LARGE SCALE GENOMIC DNA]</scope>
</reference>
<dbReference type="InterPro" id="IPR044508">
    <property type="entry name" value="At5g50450/At1g67340-like"/>
</dbReference>
<dbReference type="STRING" id="40148.A0A0D9YSN8"/>
<name>A0A0D9YSN8_9ORYZ</name>